<evidence type="ECO:0000259" key="1">
    <source>
        <dbReference type="Pfam" id="PF01966"/>
    </source>
</evidence>
<sequence>MGELVVWAREAAEQMLADALPVRWRHVQAVAEKAGTVAGLVPDGDAELLIAAAWLHDIGYAADLAVTGLHALDGGRWLRDVGQSMRLASLVAHHSCATFEAAERGLAEVLNSEFEQEESITADALWYSDMTTGPDGRSMDVQARLAEVDQRYGPDHLVTRFWVRARPTLFAAIARVEAVRQPM</sequence>
<reference evidence="2 3" key="1">
    <citation type="submission" date="2020-08" db="EMBL/GenBank/DDBJ databases">
        <title>Sequencing the genomes of 1000 actinobacteria strains.</title>
        <authorList>
            <person name="Klenk H.-P."/>
        </authorList>
    </citation>
    <scope>NUCLEOTIDE SEQUENCE [LARGE SCALE GENOMIC DNA]</scope>
    <source>
        <strain evidence="2 3">DSM 45362</strain>
    </source>
</reference>
<proteinExistence type="predicted"/>
<gene>
    <name evidence="2" type="ORF">F4553_005351</name>
</gene>
<dbReference type="SUPFAM" id="SSF109604">
    <property type="entry name" value="HD-domain/PDEase-like"/>
    <property type="match status" value="1"/>
</dbReference>
<dbReference type="CDD" id="cd00077">
    <property type="entry name" value="HDc"/>
    <property type="match status" value="1"/>
</dbReference>
<dbReference type="EMBL" id="JACHMN010000002">
    <property type="protein sequence ID" value="MBB5871972.1"/>
    <property type="molecule type" value="Genomic_DNA"/>
</dbReference>
<accession>A0A841BYT9</accession>
<dbReference type="RefSeq" id="WP_312875371.1">
    <property type="nucleotide sequence ID" value="NZ_JACHMN010000002.1"/>
</dbReference>
<dbReference type="Proteomes" id="UP000587527">
    <property type="component" value="Unassembled WGS sequence"/>
</dbReference>
<dbReference type="Gene3D" id="1.10.3210.10">
    <property type="entry name" value="Hypothetical protein af1432"/>
    <property type="match status" value="1"/>
</dbReference>
<protein>
    <recommendedName>
        <fullName evidence="1">HD domain-containing protein</fullName>
    </recommendedName>
</protein>
<dbReference type="Pfam" id="PF01966">
    <property type="entry name" value="HD"/>
    <property type="match status" value="1"/>
</dbReference>
<organism evidence="2 3">
    <name type="scientific">Allocatelliglobosispora scoriae</name>
    <dbReference type="NCBI Taxonomy" id="643052"/>
    <lineage>
        <taxon>Bacteria</taxon>
        <taxon>Bacillati</taxon>
        <taxon>Actinomycetota</taxon>
        <taxon>Actinomycetes</taxon>
        <taxon>Micromonosporales</taxon>
        <taxon>Micromonosporaceae</taxon>
        <taxon>Allocatelliglobosispora</taxon>
    </lineage>
</organism>
<evidence type="ECO:0000313" key="2">
    <source>
        <dbReference type="EMBL" id="MBB5871972.1"/>
    </source>
</evidence>
<dbReference type="AlphaFoldDB" id="A0A841BYT9"/>
<dbReference type="InterPro" id="IPR003607">
    <property type="entry name" value="HD/PDEase_dom"/>
</dbReference>
<dbReference type="InterPro" id="IPR006674">
    <property type="entry name" value="HD_domain"/>
</dbReference>
<evidence type="ECO:0000313" key="3">
    <source>
        <dbReference type="Proteomes" id="UP000587527"/>
    </source>
</evidence>
<name>A0A841BYT9_9ACTN</name>
<comment type="caution">
    <text evidence="2">The sequence shown here is derived from an EMBL/GenBank/DDBJ whole genome shotgun (WGS) entry which is preliminary data.</text>
</comment>
<keyword evidence="3" id="KW-1185">Reference proteome</keyword>
<feature type="domain" description="HD" evidence="1">
    <location>
        <begin position="23"/>
        <end position="101"/>
    </location>
</feature>